<evidence type="ECO:0000313" key="3">
    <source>
        <dbReference type="Proteomes" id="UP000323505"/>
    </source>
</evidence>
<dbReference type="Pfam" id="PF12802">
    <property type="entry name" value="MarR_2"/>
    <property type="match status" value="1"/>
</dbReference>
<keyword evidence="3" id="KW-1185">Reference proteome</keyword>
<dbReference type="RefSeq" id="WP_148758538.1">
    <property type="nucleotide sequence ID" value="NZ_VSRQ01000002.1"/>
</dbReference>
<dbReference type="Gene3D" id="1.10.10.10">
    <property type="entry name" value="Winged helix-like DNA-binding domain superfamily/Winged helix DNA-binding domain"/>
    <property type="match status" value="1"/>
</dbReference>
<reference evidence="2 3" key="1">
    <citation type="submission" date="2019-08" db="EMBL/GenBank/DDBJ databases">
        <title>Actinomadura sp. nov. CYP1-5 isolated from mountain soil.</title>
        <authorList>
            <person name="Songsumanus A."/>
            <person name="Kuncharoen N."/>
            <person name="Kudo T."/>
            <person name="Yuki M."/>
            <person name="Igarashi Y."/>
            <person name="Tanasupawat S."/>
        </authorList>
    </citation>
    <scope>NUCLEOTIDE SEQUENCE [LARGE SCALE GENOMIC DNA]</scope>
    <source>
        <strain evidence="2 3">CYP1-5</strain>
    </source>
</reference>
<dbReference type="GO" id="GO:0006950">
    <property type="term" value="P:response to stress"/>
    <property type="evidence" value="ECO:0007669"/>
    <property type="project" value="TreeGrafter"/>
</dbReference>
<evidence type="ECO:0000313" key="2">
    <source>
        <dbReference type="EMBL" id="TYK50687.1"/>
    </source>
</evidence>
<dbReference type="PRINTS" id="PR00598">
    <property type="entry name" value="HTHMARR"/>
</dbReference>
<dbReference type="InterPro" id="IPR039422">
    <property type="entry name" value="MarR/SlyA-like"/>
</dbReference>
<dbReference type="InterPro" id="IPR036388">
    <property type="entry name" value="WH-like_DNA-bd_sf"/>
</dbReference>
<evidence type="ECO:0000259" key="1">
    <source>
        <dbReference type="PROSITE" id="PS50995"/>
    </source>
</evidence>
<name>A0A5D3FPF2_9ACTN</name>
<dbReference type="PROSITE" id="PS50995">
    <property type="entry name" value="HTH_MARR_2"/>
    <property type="match status" value="1"/>
</dbReference>
<dbReference type="InterPro" id="IPR000835">
    <property type="entry name" value="HTH_MarR-typ"/>
</dbReference>
<dbReference type="PANTHER" id="PTHR33164">
    <property type="entry name" value="TRANSCRIPTIONAL REGULATOR, MARR FAMILY"/>
    <property type="match status" value="1"/>
</dbReference>
<dbReference type="SUPFAM" id="SSF46785">
    <property type="entry name" value="Winged helix' DNA-binding domain"/>
    <property type="match status" value="1"/>
</dbReference>
<proteinExistence type="predicted"/>
<protein>
    <submittedName>
        <fullName evidence="2">Winged helix-turn-helix transcriptional regulator</fullName>
    </submittedName>
</protein>
<organism evidence="2 3">
    <name type="scientific">Actinomadura decatromicini</name>
    <dbReference type="NCBI Taxonomy" id="2604572"/>
    <lineage>
        <taxon>Bacteria</taxon>
        <taxon>Bacillati</taxon>
        <taxon>Actinomycetota</taxon>
        <taxon>Actinomycetes</taxon>
        <taxon>Streptosporangiales</taxon>
        <taxon>Thermomonosporaceae</taxon>
        <taxon>Actinomadura</taxon>
    </lineage>
</organism>
<dbReference type="AlphaFoldDB" id="A0A5D3FPF2"/>
<gene>
    <name evidence="2" type="ORF">FXF68_09330</name>
</gene>
<comment type="caution">
    <text evidence="2">The sequence shown here is derived from an EMBL/GenBank/DDBJ whole genome shotgun (WGS) entry which is preliminary data.</text>
</comment>
<sequence>MMTADAQPPARVRNAASWLINMVSAHSQRLVGDGFAAAGARGYHYRLLAALDEYGPSSQATLGRHTGIDRSDVVAALNELAAKKLVERAPDPSDRRRNIITLTPDGARHLAKLDEVLTGIQDDLLEPLDPSERAQLTALLTRLADHHAKRSRL</sequence>
<dbReference type="InterPro" id="IPR036390">
    <property type="entry name" value="WH_DNA-bd_sf"/>
</dbReference>
<dbReference type="EMBL" id="VSRQ01000002">
    <property type="protein sequence ID" value="TYK50687.1"/>
    <property type="molecule type" value="Genomic_DNA"/>
</dbReference>
<feature type="domain" description="HTH marR-type" evidence="1">
    <location>
        <begin position="13"/>
        <end position="145"/>
    </location>
</feature>
<accession>A0A5D3FPF2</accession>
<dbReference type="PANTHER" id="PTHR33164:SF95">
    <property type="entry name" value="TRANSCRIPTIONAL REGULATOR"/>
    <property type="match status" value="1"/>
</dbReference>
<dbReference type="Proteomes" id="UP000323505">
    <property type="component" value="Unassembled WGS sequence"/>
</dbReference>
<dbReference type="GO" id="GO:0003700">
    <property type="term" value="F:DNA-binding transcription factor activity"/>
    <property type="evidence" value="ECO:0007669"/>
    <property type="project" value="InterPro"/>
</dbReference>
<dbReference type="SMART" id="SM00347">
    <property type="entry name" value="HTH_MARR"/>
    <property type="match status" value="1"/>
</dbReference>